<dbReference type="Proteomes" id="UP000619761">
    <property type="component" value="Unassembled WGS sequence"/>
</dbReference>
<dbReference type="Pfam" id="PF01339">
    <property type="entry name" value="CheB_methylest"/>
    <property type="match status" value="1"/>
</dbReference>
<feature type="domain" description="Response regulatory" evidence="7">
    <location>
        <begin position="4"/>
        <end position="121"/>
    </location>
</feature>
<dbReference type="PROSITE" id="PS50122">
    <property type="entry name" value="CHEB"/>
    <property type="match status" value="1"/>
</dbReference>
<evidence type="ECO:0000313" key="10">
    <source>
        <dbReference type="Proteomes" id="UP000619761"/>
    </source>
</evidence>
<keyword evidence="1 4" id="KW-0145">Chemotaxis</keyword>
<sequence>MPLRVLVVDDSSFFQHRLKEIINEHPDLKVVGIASNGREAVEKAEDLKPDIITMDFEMPVMDGITAVKHIMASRKTPIIMFSSLTYEGAKVTLDALAAGALDFIPKDFAEVSRNSAVLKKKLHERLITLARAGQPSPVASAPTKPASPVSASGTAAATSLLSSTTSSMAAQTAAKSAGAAPAAAPKPSAPAAAENYRLKRQPKILVIGASTGGPVALTEVLMALPANFPVPIILVQHMPENFTKAFAERLNKQCNVRVREAVDGDLLEPGLALLAPGGKQLMLDKRNGGSVRVLPDDDRVNYKPSLDITFGSAANCYGDKALGVVLTGMGSDGCKGAGLLKESGSQLWSQDEASCVIYGMPMAVARAGYTDRVLSLKEIGPRLAREVV</sequence>
<gene>
    <name evidence="9" type="primary">cheB3</name>
    <name evidence="4" type="synonym">cheB</name>
    <name evidence="9" type="ORF">GCM10011613_09420</name>
</gene>
<dbReference type="SUPFAM" id="SSF52172">
    <property type="entry name" value="CheY-like"/>
    <property type="match status" value="1"/>
</dbReference>
<evidence type="ECO:0000259" key="8">
    <source>
        <dbReference type="PROSITE" id="PS50122"/>
    </source>
</evidence>
<comment type="domain">
    <text evidence="4">Contains a C-terminal catalytic domain, and an N-terminal region which modulates catalytic activity.</text>
</comment>
<dbReference type="InterPro" id="IPR000673">
    <property type="entry name" value="Sig_transdc_resp-reg_Me-estase"/>
</dbReference>
<comment type="similarity">
    <text evidence="4">Belongs to the CheB family.</text>
</comment>
<organism evidence="9 10">
    <name type="scientific">Cellvibrio zantedeschiae</name>
    <dbReference type="NCBI Taxonomy" id="1237077"/>
    <lineage>
        <taxon>Bacteria</taxon>
        <taxon>Pseudomonadati</taxon>
        <taxon>Pseudomonadota</taxon>
        <taxon>Gammaproteobacteria</taxon>
        <taxon>Cellvibrionales</taxon>
        <taxon>Cellvibrionaceae</taxon>
        <taxon>Cellvibrio</taxon>
    </lineage>
</organism>
<comment type="PTM">
    <text evidence="4">Phosphorylated by CheA. Phosphorylation of the N-terminal regulatory domain activates the methylesterase activity.</text>
</comment>
<dbReference type="EMBL" id="BMYZ01000001">
    <property type="protein sequence ID" value="GGY67426.1"/>
    <property type="molecule type" value="Genomic_DNA"/>
</dbReference>
<dbReference type="InterPro" id="IPR035909">
    <property type="entry name" value="CheB_C"/>
</dbReference>
<evidence type="ECO:0000256" key="1">
    <source>
        <dbReference type="ARBA" id="ARBA00022500"/>
    </source>
</evidence>
<dbReference type="InterPro" id="IPR011006">
    <property type="entry name" value="CheY-like_superfamily"/>
</dbReference>
<comment type="function">
    <text evidence="4">Involved in chemotaxis. Part of a chemotaxis signal transduction system that modulates chemotaxis in response to various stimuli. Catalyzes the demethylation of specific methylglutamate residues introduced into the chemoreceptors (methyl-accepting chemotaxis proteins or MCP) by CheR. Also mediates the irreversible deamidation of specific glutamine residues to glutamic acid.</text>
</comment>
<dbReference type="EC" id="3.5.1.44" evidence="4"/>
<feature type="domain" description="CheB-type methylesterase" evidence="8">
    <location>
        <begin position="198"/>
        <end position="388"/>
    </location>
</feature>
<dbReference type="CDD" id="cd17541">
    <property type="entry name" value="REC_CheB-like"/>
    <property type="match status" value="1"/>
</dbReference>
<evidence type="ECO:0000256" key="5">
    <source>
        <dbReference type="PROSITE-ProRule" id="PRU00050"/>
    </source>
</evidence>
<reference evidence="10" key="1">
    <citation type="journal article" date="2019" name="Int. J. Syst. Evol. Microbiol.">
        <title>The Global Catalogue of Microorganisms (GCM) 10K type strain sequencing project: providing services to taxonomists for standard genome sequencing and annotation.</title>
        <authorList>
            <consortium name="The Broad Institute Genomics Platform"/>
            <consortium name="The Broad Institute Genome Sequencing Center for Infectious Disease"/>
            <person name="Wu L."/>
            <person name="Ma J."/>
        </authorList>
    </citation>
    <scope>NUCLEOTIDE SEQUENCE [LARGE SCALE GENOMIC DNA]</scope>
    <source>
        <strain evidence="10">KCTC 32239</strain>
    </source>
</reference>
<comment type="catalytic activity">
    <reaction evidence="4">
        <text>L-glutaminyl-[protein] + H2O = L-glutamyl-[protein] + NH4(+)</text>
        <dbReference type="Rhea" id="RHEA:16441"/>
        <dbReference type="Rhea" id="RHEA-COMP:10207"/>
        <dbReference type="Rhea" id="RHEA-COMP:10208"/>
        <dbReference type="ChEBI" id="CHEBI:15377"/>
        <dbReference type="ChEBI" id="CHEBI:28938"/>
        <dbReference type="ChEBI" id="CHEBI:29973"/>
        <dbReference type="ChEBI" id="CHEBI:30011"/>
        <dbReference type="EC" id="3.5.1.44"/>
    </reaction>
</comment>
<feature type="active site" evidence="4 5">
    <location>
        <position position="210"/>
    </location>
</feature>
<dbReference type="PROSITE" id="PS50110">
    <property type="entry name" value="RESPONSE_REGULATORY"/>
    <property type="match status" value="1"/>
</dbReference>
<evidence type="ECO:0000256" key="6">
    <source>
        <dbReference type="PROSITE-ProRule" id="PRU00169"/>
    </source>
</evidence>
<dbReference type="PANTHER" id="PTHR42872:SF3">
    <property type="entry name" value="PROTEIN-GLUTAMATE METHYLESTERASE_PROTEIN-GLUTAMINE GLUTAMINASE 1"/>
    <property type="match status" value="1"/>
</dbReference>
<keyword evidence="2 4" id="KW-0378">Hydrolase</keyword>
<dbReference type="NCBIfam" id="NF001965">
    <property type="entry name" value="PRK00742.1"/>
    <property type="match status" value="1"/>
</dbReference>
<accession>A0ABQ3ATK7</accession>
<dbReference type="Gene3D" id="3.40.50.180">
    <property type="entry name" value="Methylesterase CheB, C-terminal domain"/>
    <property type="match status" value="1"/>
</dbReference>
<keyword evidence="4 6" id="KW-0597">Phosphoprotein</keyword>
<dbReference type="SUPFAM" id="SSF52738">
    <property type="entry name" value="Methylesterase CheB, C-terminal domain"/>
    <property type="match status" value="1"/>
</dbReference>
<dbReference type="CDD" id="cd16432">
    <property type="entry name" value="CheB_Rec"/>
    <property type="match status" value="1"/>
</dbReference>
<dbReference type="HAMAP" id="MF_00099">
    <property type="entry name" value="CheB_chemtxs"/>
    <property type="match status" value="1"/>
</dbReference>
<dbReference type="EC" id="3.1.1.61" evidence="4"/>
<evidence type="ECO:0000256" key="4">
    <source>
        <dbReference type="HAMAP-Rule" id="MF_00099"/>
    </source>
</evidence>
<evidence type="ECO:0000259" key="7">
    <source>
        <dbReference type="PROSITE" id="PS50110"/>
    </source>
</evidence>
<protein>
    <recommendedName>
        <fullName evidence="4">Protein-glutamate methylesterase/protein-glutamine glutaminase</fullName>
        <ecNumber evidence="4">3.1.1.61</ecNumber>
        <ecNumber evidence="4">3.5.1.44</ecNumber>
    </recommendedName>
</protein>
<feature type="modified residue" description="4-aspartylphosphate" evidence="4 6">
    <location>
        <position position="55"/>
    </location>
</feature>
<dbReference type="SMART" id="SM00448">
    <property type="entry name" value="REC"/>
    <property type="match status" value="1"/>
</dbReference>
<dbReference type="Gene3D" id="3.40.50.2300">
    <property type="match status" value="1"/>
</dbReference>
<proteinExistence type="inferred from homology"/>
<dbReference type="Pfam" id="PF00072">
    <property type="entry name" value="Response_reg"/>
    <property type="match status" value="1"/>
</dbReference>
<keyword evidence="4" id="KW-0963">Cytoplasm</keyword>
<comment type="caution">
    <text evidence="9">The sequence shown here is derived from an EMBL/GenBank/DDBJ whole genome shotgun (WGS) entry which is preliminary data.</text>
</comment>
<dbReference type="PIRSF" id="PIRSF000876">
    <property type="entry name" value="RR_chemtxs_CheB"/>
    <property type="match status" value="1"/>
</dbReference>
<evidence type="ECO:0000256" key="3">
    <source>
        <dbReference type="ARBA" id="ARBA00048267"/>
    </source>
</evidence>
<dbReference type="PANTHER" id="PTHR42872">
    <property type="entry name" value="PROTEIN-GLUTAMATE METHYLESTERASE/PROTEIN-GLUTAMINE GLUTAMINASE"/>
    <property type="match status" value="1"/>
</dbReference>
<name>A0ABQ3ATK7_9GAMM</name>
<comment type="catalytic activity">
    <reaction evidence="3 4">
        <text>[protein]-L-glutamate 5-O-methyl ester + H2O = L-glutamyl-[protein] + methanol + H(+)</text>
        <dbReference type="Rhea" id="RHEA:23236"/>
        <dbReference type="Rhea" id="RHEA-COMP:10208"/>
        <dbReference type="Rhea" id="RHEA-COMP:10311"/>
        <dbReference type="ChEBI" id="CHEBI:15377"/>
        <dbReference type="ChEBI" id="CHEBI:15378"/>
        <dbReference type="ChEBI" id="CHEBI:17790"/>
        <dbReference type="ChEBI" id="CHEBI:29973"/>
        <dbReference type="ChEBI" id="CHEBI:82795"/>
        <dbReference type="EC" id="3.1.1.61"/>
    </reaction>
</comment>
<comment type="subcellular location">
    <subcellularLocation>
        <location evidence="4">Cytoplasm</location>
    </subcellularLocation>
</comment>
<dbReference type="InterPro" id="IPR001789">
    <property type="entry name" value="Sig_transdc_resp-reg_receiver"/>
</dbReference>
<keyword evidence="10" id="KW-1185">Reference proteome</keyword>
<dbReference type="RefSeq" id="WP_189416389.1">
    <property type="nucleotide sequence ID" value="NZ_BMYZ01000001.1"/>
</dbReference>
<dbReference type="InterPro" id="IPR008248">
    <property type="entry name" value="CheB-like"/>
</dbReference>
<feature type="active site" evidence="4 5">
    <location>
        <position position="237"/>
    </location>
</feature>
<evidence type="ECO:0000313" key="9">
    <source>
        <dbReference type="EMBL" id="GGY67426.1"/>
    </source>
</evidence>
<feature type="active site" evidence="4 5">
    <location>
        <position position="332"/>
    </location>
</feature>
<evidence type="ECO:0000256" key="2">
    <source>
        <dbReference type="ARBA" id="ARBA00022801"/>
    </source>
</evidence>